<proteinExistence type="predicted"/>
<name>A0A6A8NM47_ENTFC</name>
<evidence type="ECO:0000256" key="1">
    <source>
        <dbReference type="SAM" id="Phobius"/>
    </source>
</evidence>
<protein>
    <submittedName>
        <fullName evidence="2">Uncharacterized protein</fullName>
    </submittedName>
</protein>
<reference evidence="2" key="1">
    <citation type="submission" date="2019-10" db="EMBL/GenBank/DDBJ databases">
        <title>Identification of the same linezolid-resistant Tn6246::fexB-poxtA-carrying Enterococcus faecium strain colonizing a hospitalized patient and bovines in different continents.</title>
        <authorList>
            <person name="Tedim A.P."/>
            <person name="Freitas A.R."/>
            <person name="Novais C."/>
            <person name="Duarte B."/>
            <person name="Elghaieb H."/>
            <person name="Abbassi M.S."/>
            <person name="Peixe L."/>
        </authorList>
    </citation>
    <scope>NUCLEOTIDE SEQUENCE</scope>
    <source>
        <strain evidence="2">2FEZ</strain>
    </source>
</reference>
<feature type="transmembrane region" description="Helical" evidence="1">
    <location>
        <begin position="32"/>
        <end position="50"/>
    </location>
</feature>
<comment type="caution">
    <text evidence="2">The sequence shown here is derived from an EMBL/GenBank/DDBJ whole genome shotgun (WGS) entry which is preliminary data.</text>
</comment>
<accession>A0A6A8NM47</accession>
<evidence type="ECO:0000313" key="2">
    <source>
        <dbReference type="EMBL" id="MTD36977.1"/>
    </source>
</evidence>
<dbReference type="RefSeq" id="WP_154731915.1">
    <property type="nucleotide sequence ID" value="NZ_JAKJOR010000086.1"/>
</dbReference>
<feature type="transmembrane region" description="Helical" evidence="1">
    <location>
        <begin position="5"/>
        <end position="26"/>
    </location>
</feature>
<dbReference type="AlphaFoldDB" id="A0A6A8NM47"/>
<keyword evidence="1" id="KW-1133">Transmembrane helix</keyword>
<organism evidence="2">
    <name type="scientific">Enterococcus faecium</name>
    <name type="common">Streptococcus faecium</name>
    <dbReference type="NCBI Taxonomy" id="1352"/>
    <lineage>
        <taxon>Bacteria</taxon>
        <taxon>Bacillati</taxon>
        <taxon>Bacillota</taxon>
        <taxon>Bacilli</taxon>
        <taxon>Lactobacillales</taxon>
        <taxon>Enterococcaceae</taxon>
        <taxon>Enterococcus</taxon>
    </lineage>
</organism>
<dbReference type="EMBL" id="WLYP01000046">
    <property type="protein sequence ID" value="MTD36977.1"/>
    <property type="molecule type" value="Genomic_DNA"/>
</dbReference>
<sequence>MKKKILYGGIWGMGITLLLLCLKFFLKNQWGIGIIALLLIFGLIFAVFVAD</sequence>
<gene>
    <name evidence="2" type="ORF">GKZ95_14360</name>
</gene>
<keyword evidence="1" id="KW-0812">Transmembrane</keyword>
<keyword evidence="1" id="KW-0472">Membrane</keyword>